<feature type="transmembrane region" description="Helical" evidence="3">
    <location>
        <begin position="14"/>
        <end position="34"/>
    </location>
</feature>
<dbReference type="RefSeq" id="WP_141415265.1">
    <property type="nucleotide sequence ID" value="NZ_OCNJ01000040.1"/>
</dbReference>
<dbReference type="SUPFAM" id="SSF55073">
    <property type="entry name" value="Nucleotide cyclase"/>
    <property type="match status" value="1"/>
</dbReference>
<evidence type="ECO:0000313" key="6">
    <source>
        <dbReference type="Proteomes" id="UP000219621"/>
    </source>
</evidence>
<dbReference type="GO" id="GO:0052621">
    <property type="term" value="F:diguanylate cyclase activity"/>
    <property type="evidence" value="ECO:0007669"/>
    <property type="project" value="UniProtKB-EC"/>
</dbReference>
<dbReference type="InterPro" id="IPR029787">
    <property type="entry name" value="Nucleotide_cyclase"/>
</dbReference>
<dbReference type="EC" id="2.7.7.65" evidence="1"/>
<evidence type="ECO:0000256" key="3">
    <source>
        <dbReference type="SAM" id="Phobius"/>
    </source>
</evidence>
<dbReference type="CDD" id="cd01949">
    <property type="entry name" value="GGDEF"/>
    <property type="match status" value="1"/>
</dbReference>
<gene>
    <name evidence="5" type="ORF">SAMN05421508_1402</name>
</gene>
<evidence type="ECO:0000256" key="2">
    <source>
        <dbReference type="ARBA" id="ARBA00034247"/>
    </source>
</evidence>
<dbReference type="GO" id="GO:0043709">
    <property type="term" value="P:cell adhesion involved in single-species biofilm formation"/>
    <property type="evidence" value="ECO:0007669"/>
    <property type="project" value="TreeGrafter"/>
</dbReference>
<evidence type="ECO:0000313" key="5">
    <source>
        <dbReference type="EMBL" id="SOE01968.1"/>
    </source>
</evidence>
<dbReference type="PANTHER" id="PTHR45138">
    <property type="entry name" value="REGULATORY COMPONENTS OF SENSORY TRANSDUCTION SYSTEM"/>
    <property type="match status" value="1"/>
</dbReference>
<dbReference type="GO" id="GO:1902201">
    <property type="term" value="P:negative regulation of bacterial-type flagellum-dependent cell motility"/>
    <property type="evidence" value="ECO:0007669"/>
    <property type="project" value="TreeGrafter"/>
</dbReference>
<keyword evidence="6" id="KW-1185">Reference proteome</keyword>
<dbReference type="Proteomes" id="UP000219621">
    <property type="component" value="Unassembled WGS sequence"/>
</dbReference>
<evidence type="ECO:0000259" key="4">
    <source>
        <dbReference type="PROSITE" id="PS50887"/>
    </source>
</evidence>
<reference evidence="5 6" key="1">
    <citation type="submission" date="2017-09" db="EMBL/GenBank/DDBJ databases">
        <authorList>
            <person name="Ehlers B."/>
            <person name="Leendertz F.H."/>
        </authorList>
    </citation>
    <scope>NUCLEOTIDE SEQUENCE [LARGE SCALE GENOMIC DNA]</scope>
    <source>
        <strain evidence="5 6">USBA 140</strain>
    </source>
</reference>
<dbReference type="InterPro" id="IPR000160">
    <property type="entry name" value="GGDEF_dom"/>
</dbReference>
<evidence type="ECO:0000256" key="1">
    <source>
        <dbReference type="ARBA" id="ARBA00012528"/>
    </source>
</evidence>
<dbReference type="FunFam" id="3.30.70.270:FF:000001">
    <property type="entry name" value="Diguanylate cyclase domain protein"/>
    <property type="match status" value="1"/>
</dbReference>
<name>A0A286H2F3_9PROT</name>
<dbReference type="InterPro" id="IPR050469">
    <property type="entry name" value="Diguanylate_Cyclase"/>
</dbReference>
<dbReference type="PANTHER" id="PTHR45138:SF9">
    <property type="entry name" value="DIGUANYLATE CYCLASE DGCM-RELATED"/>
    <property type="match status" value="1"/>
</dbReference>
<feature type="domain" description="GGDEF" evidence="4">
    <location>
        <begin position="80"/>
        <end position="213"/>
    </location>
</feature>
<protein>
    <recommendedName>
        <fullName evidence="1">diguanylate cyclase</fullName>
        <ecNumber evidence="1">2.7.7.65</ecNumber>
    </recommendedName>
</protein>
<keyword evidence="3" id="KW-1133">Transmembrane helix</keyword>
<sequence length="231" mass="24938">ALPEGRGFSLLADLGWIILATTVGGILLIGAFLAHDGRRIVQENTWHRQATVDPLTGLSNRRAFDEAALRYFSYAKRHQQPLSVLVVDCDFFKKVNDRYGHDAGDKVLVKLAAILREGVRTDDVVARFGGEEFVILLPGTGPEDAKGVGEKLRRLVEEASVTEGRSTITFTVSIGVSGHAGTHESMVGLLRTADAALYAAKENGRNRVEVMLPDIVTSESGKPRAASSEVA</sequence>
<dbReference type="SMART" id="SM00267">
    <property type="entry name" value="GGDEF"/>
    <property type="match status" value="1"/>
</dbReference>
<dbReference type="InterPro" id="IPR043128">
    <property type="entry name" value="Rev_trsase/Diguanyl_cyclase"/>
</dbReference>
<accession>A0A286H2F3</accession>
<keyword evidence="3" id="KW-0812">Transmembrane</keyword>
<dbReference type="AlphaFoldDB" id="A0A286H2F3"/>
<proteinExistence type="predicted"/>
<dbReference type="OrthoDB" id="9759607at2"/>
<dbReference type="Gene3D" id="3.30.70.270">
    <property type="match status" value="1"/>
</dbReference>
<dbReference type="GO" id="GO:0005886">
    <property type="term" value="C:plasma membrane"/>
    <property type="evidence" value="ECO:0007669"/>
    <property type="project" value="TreeGrafter"/>
</dbReference>
<dbReference type="NCBIfam" id="TIGR00254">
    <property type="entry name" value="GGDEF"/>
    <property type="match status" value="1"/>
</dbReference>
<feature type="non-terminal residue" evidence="5">
    <location>
        <position position="1"/>
    </location>
</feature>
<dbReference type="PROSITE" id="PS50887">
    <property type="entry name" value="GGDEF"/>
    <property type="match status" value="1"/>
</dbReference>
<keyword evidence="3" id="KW-0472">Membrane</keyword>
<comment type="catalytic activity">
    <reaction evidence="2">
        <text>2 GTP = 3',3'-c-di-GMP + 2 diphosphate</text>
        <dbReference type="Rhea" id="RHEA:24898"/>
        <dbReference type="ChEBI" id="CHEBI:33019"/>
        <dbReference type="ChEBI" id="CHEBI:37565"/>
        <dbReference type="ChEBI" id="CHEBI:58805"/>
        <dbReference type="EC" id="2.7.7.65"/>
    </reaction>
</comment>
<organism evidence="5 6">
    <name type="scientific">Caenispirillum bisanense</name>
    <dbReference type="NCBI Taxonomy" id="414052"/>
    <lineage>
        <taxon>Bacteria</taxon>
        <taxon>Pseudomonadati</taxon>
        <taxon>Pseudomonadota</taxon>
        <taxon>Alphaproteobacteria</taxon>
        <taxon>Rhodospirillales</taxon>
        <taxon>Novispirillaceae</taxon>
        <taxon>Caenispirillum</taxon>
    </lineage>
</organism>
<dbReference type="EMBL" id="OCNJ01000040">
    <property type="protein sequence ID" value="SOE01968.1"/>
    <property type="molecule type" value="Genomic_DNA"/>
</dbReference>
<dbReference type="Pfam" id="PF00990">
    <property type="entry name" value="GGDEF"/>
    <property type="match status" value="1"/>
</dbReference>